<evidence type="ECO:0000259" key="1">
    <source>
        <dbReference type="PROSITE" id="PS51208"/>
    </source>
</evidence>
<accession>A0ABU7M3S9</accession>
<dbReference type="Proteomes" id="UP001331664">
    <property type="component" value="Unassembled WGS sequence"/>
</dbReference>
<protein>
    <submittedName>
        <fullName evidence="2">Autotransporter outer membrane beta-barrel domain-containing protein</fullName>
    </submittedName>
</protein>
<dbReference type="PROSITE" id="PS51208">
    <property type="entry name" value="AUTOTRANSPORTER"/>
    <property type="match status" value="1"/>
</dbReference>
<dbReference type="SUPFAM" id="SSF103515">
    <property type="entry name" value="Autotransporter"/>
    <property type="match status" value="1"/>
</dbReference>
<dbReference type="SMART" id="SM00869">
    <property type="entry name" value="Autotransporter"/>
    <property type="match status" value="1"/>
</dbReference>
<gene>
    <name evidence="2" type="ORF">V2I23_02850</name>
</gene>
<sequence length="259" mass="29718">MDDFLNSFYFNTLAGDFKDGTNPRLYGGIFGYDRFVDDLLIGTYFSYANSKSYNVELKSNIYELGFYTRYFMDSNEFDFNLAGGYGNLEQNLDRYFNSKFDIGYMSFGLGYGYRVSLNEKTSIKPYIGADYLYFKSEDYILKDKNLYETQKVQSNTAKNLKAKIGLETIQEFNDFSLYTDLKIKRDLIVDDGVIRSSFTSSNAGFIIDSKDKKHTNFAIDTGVLYIVNKNLSINLNLGADINSDDKLYSANFGLSYIFN</sequence>
<dbReference type="RefSeq" id="WP_330526040.1">
    <property type="nucleotide sequence ID" value="NZ_JAZBRD010000003.1"/>
</dbReference>
<reference evidence="2 3" key="1">
    <citation type="submission" date="2024-01" db="EMBL/GenBank/DDBJ databases">
        <title>Campylobacter porcellus sp. nov.</title>
        <authorList>
            <person name="Papic B."/>
            <person name="Gruntar I."/>
        </authorList>
    </citation>
    <scope>NUCLEOTIDE SEQUENCE [LARGE SCALE GENOMIC DNA]</scope>
    <source>
        <strain evidence="2 3">CX2-4855-23</strain>
    </source>
</reference>
<keyword evidence="3" id="KW-1185">Reference proteome</keyword>
<dbReference type="InterPro" id="IPR036709">
    <property type="entry name" value="Autotransporte_beta_dom_sf"/>
</dbReference>
<feature type="domain" description="Autotransporter" evidence="1">
    <location>
        <begin position="1"/>
        <end position="258"/>
    </location>
</feature>
<evidence type="ECO:0000313" key="3">
    <source>
        <dbReference type="Proteomes" id="UP001331664"/>
    </source>
</evidence>
<dbReference type="EMBL" id="JAZBRD010000003">
    <property type="protein sequence ID" value="MEE3744229.1"/>
    <property type="molecule type" value="Genomic_DNA"/>
</dbReference>
<dbReference type="Pfam" id="PF03797">
    <property type="entry name" value="Autotransporter"/>
    <property type="match status" value="1"/>
</dbReference>
<evidence type="ECO:0000313" key="2">
    <source>
        <dbReference type="EMBL" id="MEE3744229.1"/>
    </source>
</evidence>
<proteinExistence type="predicted"/>
<organism evidence="2 3">
    <name type="scientific">Campylobacter porcelli</name>
    <dbReference type="NCBI Taxonomy" id="1660073"/>
    <lineage>
        <taxon>Bacteria</taxon>
        <taxon>Pseudomonadati</taxon>
        <taxon>Campylobacterota</taxon>
        <taxon>Epsilonproteobacteria</taxon>
        <taxon>Campylobacterales</taxon>
        <taxon>Campylobacteraceae</taxon>
        <taxon>Campylobacter</taxon>
    </lineage>
</organism>
<dbReference type="Gene3D" id="2.40.128.130">
    <property type="entry name" value="Autotransporter beta-domain"/>
    <property type="match status" value="1"/>
</dbReference>
<comment type="caution">
    <text evidence="2">The sequence shown here is derived from an EMBL/GenBank/DDBJ whole genome shotgun (WGS) entry which is preliminary data.</text>
</comment>
<name>A0ABU7M3S9_9BACT</name>
<dbReference type="InterPro" id="IPR005546">
    <property type="entry name" value="Autotransporte_beta"/>
</dbReference>